<dbReference type="InterPro" id="IPR003423">
    <property type="entry name" value="OMP_efflux"/>
</dbReference>
<proteinExistence type="inferred from homology"/>
<name>A0A6J5EKS4_9BURK</name>
<protein>
    <submittedName>
        <fullName evidence="3">Outer membrane protein OprM</fullName>
    </submittedName>
</protein>
<dbReference type="PROSITE" id="PS51257">
    <property type="entry name" value="PROKAR_LIPOPROTEIN"/>
    <property type="match status" value="1"/>
</dbReference>
<dbReference type="SUPFAM" id="SSF56954">
    <property type="entry name" value="Outer membrane efflux proteins (OEP)"/>
    <property type="match status" value="1"/>
</dbReference>
<dbReference type="Gene3D" id="2.20.200.10">
    <property type="entry name" value="Outer membrane efflux proteins (OEP)"/>
    <property type="match status" value="1"/>
</dbReference>
<evidence type="ECO:0000313" key="3">
    <source>
        <dbReference type="EMBL" id="CAB3765866.1"/>
    </source>
</evidence>
<dbReference type="GO" id="GO:0015562">
    <property type="term" value="F:efflux transmembrane transporter activity"/>
    <property type="evidence" value="ECO:0007669"/>
    <property type="project" value="InterPro"/>
</dbReference>
<keyword evidence="2" id="KW-1134">Transmembrane beta strand</keyword>
<dbReference type="PANTHER" id="PTHR30203:SF33">
    <property type="entry name" value="BLR4455 PROTEIN"/>
    <property type="match status" value="1"/>
</dbReference>
<keyword evidence="4" id="KW-1185">Reference proteome</keyword>
<accession>A0A6J5EKS4</accession>
<keyword evidence="2" id="KW-0812">Transmembrane</keyword>
<dbReference type="NCBIfam" id="TIGR01845">
    <property type="entry name" value="outer_NodT"/>
    <property type="match status" value="1"/>
</dbReference>
<reference evidence="3 4" key="1">
    <citation type="submission" date="2020-04" db="EMBL/GenBank/DDBJ databases">
        <authorList>
            <person name="De Canck E."/>
        </authorList>
    </citation>
    <scope>NUCLEOTIDE SEQUENCE [LARGE SCALE GENOMIC DNA]</scope>
    <source>
        <strain evidence="3 4">LMG 29542</strain>
    </source>
</reference>
<dbReference type="InterPro" id="IPR010131">
    <property type="entry name" value="MdtP/NodT-like"/>
</dbReference>
<evidence type="ECO:0000313" key="4">
    <source>
        <dbReference type="Proteomes" id="UP000494363"/>
    </source>
</evidence>
<comment type="similarity">
    <text evidence="1 2">Belongs to the outer membrane factor (OMF) (TC 1.B.17) family.</text>
</comment>
<dbReference type="EMBL" id="CADIKH010000028">
    <property type="protein sequence ID" value="CAB3765866.1"/>
    <property type="molecule type" value="Genomic_DNA"/>
</dbReference>
<evidence type="ECO:0000256" key="2">
    <source>
        <dbReference type="RuleBase" id="RU362097"/>
    </source>
</evidence>
<dbReference type="GO" id="GO:0005886">
    <property type="term" value="C:plasma membrane"/>
    <property type="evidence" value="ECO:0007669"/>
    <property type="project" value="UniProtKB-SubCell"/>
</dbReference>
<evidence type="ECO:0000256" key="1">
    <source>
        <dbReference type="ARBA" id="ARBA00007613"/>
    </source>
</evidence>
<dbReference type="AlphaFoldDB" id="A0A6J5EKS4"/>
<dbReference type="PANTHER" id="PTHR30203">
    <property type="entry name" value="OUTER MEMBRANE CATION EFFLUX PROTEIN"/>
    <property type="match status" value="1"/>
</dbReference>
<keyword evidence="2" id="KW-0564">Palmitate</keyword>
<comment type="subcellular location">
    <subcellularLocation>
        <location evidence="2">Cell membrane</location>
        <topology evidence="2">Lipid-anchor</topology>
    </subcellularLocation>
</comment>
<gene>
    <name evidence="3" type="primary">oprM_14</name>
    <name evidence="3" type="ORF">LMG29542_05251</name>
</gene>
<dbReference type="Proteomes" id="UP000494363">
    <property type="component" value="Unassembled WGS sequence"/>
</dbReference>
<dbReference type="Pfam" id="PF02321">
    <property type="entry name" value="OEP"/>
    <property type="match status" value="2"/>
</dbReference>
<keyword evidence="2" id="KW-0472">Membrane</keyword>
<dbReference type="Gene3D" id="1.20.1600.10">
    <property type="entry name" value="Outer membrane efflux proteins (OEP)"/>
    <property type="match status" value="1"/>
</dbReference>
<sequence>MIEGLRRRAGLTVRLRMPLVPCVAMLATLLLSACALGPDFRPPAAPQVARYTAAPMPELTVDAPGPGGTAQRFAIGADIPAAWWTLLRCEPLDTLIRDALAQSPNIAAAQAALRQASETWHAQFGDSLLPRVDGQLSAQREKINGIAFGQPNFVEALNLYNASVNVSYDLDLFGGARRLVEASKANVDVQNYQLRAAYLTLTSNIVTAAVREASLRAQIEAIEEIAGDQQRQLALLDKQFAFGGTSRSAVLLQQTQLAQTRARTPPLSLQLDQVRHELAALAGRLPSDAHIPEFRLEMFTLPDSLPVSVPSALVRQRPDILASEALLHQASAQVGVATAALYPQISLTASYGTSGVTPADLFSAAGVIWSIGAGLAQPIFHGGALRAKKRAAEAAYEQASAQYRETVLQGFQNVADSLRALEHDAAGLRTQTDAWSSARNSLSITREQYRLGAVDYLALLDAQRQYLNTTVDVAQARAARFADTAALFQSLGGGWWNADEPMQAAVRPAEEPLR</sequence>
<keyword evidence="2" id="KW-0449">Lipoprotein</keyword>
<organism evidence="3 4">
    <name type="scientific">Paraburkholderia humisilvae</name>
    <dbReference type="NCBI Taxonomy" id="627669"/>
    <lineage>
        <taxon>Bacteria</taxon>
        <taxon>Pseudomonadati</taxon>
        <taxon>Pseudomonadota</taxon>
        <taxon>Betaproteobacteria</taxon>
        <taxon>Burkholderiales</taxon>
        <taxon>Burkholderiaceae</taxon>
        <taxon>Paraburkholderia</taxon>
    </lineage>
</organism>